<dbReference type="Proteomes" id="UP000094043">
    <property type="component" value="Chromosome 1"/>
</dbReference>
<feature type="compositionally biased region" description="Basic and acidic residues" evidence="1">
    <location>
        <begin position="7"/>
        <end position="19"/>
    </location>
</feature>
<proteinExistence type="predicted"/>
<dbReference type="KEGG" id="cdep:91085187"/>
<sequence>MPGYISMRDRRDMMLREPNGKQSPAWWEIESIGDPNVSKLPTGRRPASRQSESAKSHASKPSLTNPYSVSKRPSMEAVAGEQQADFQPLALIPTPPPPPEAPAIPKSTIPFFPNHLAYRPESFIPPPARFDQTGVSNLDMLDSLIGEEIQVAAVVRMPAPTWVGTSAQDESEHVLKEWGGIEIGIATLLIDDNSRPNAHEVGNS</sequence>
<dbReference type="EMBL" id="CP143784">
    <property type="protein sequence ID" value="WVN85821.1"/>
    <property type="molecule type" value="Genomic_DNA"/>
</dbReference>
<gene>
    <name evidence="2" type="ORF">L203_100973</name>
</gene>
<reference evidence="2" key="1">
    <citation type="submission" date="2016-06" db="EMBL/GenBank/DDBJ databases">
        <authorList>
            <person name="Cuomo C."/>
            <person name="Litvintseva A."/>
            <person name="Heitman J."/>
            <person name="Chen Y."/>
            <person name="Sun S."/>
            <person name="Springer D."/>
            <person name="Dromer F."/>
            <person name="Young S."/>
            <person name="Zeng Q."/>
            <person name="Chapman S."/>
            <person name="Gujja S."/>
            <person name="Saif S."/>
            <person name="Birren B."/>
        </authorList>
    </citation>
    <scope>NUCLEOTIDE SEQUENCE</scope>
    <source>
        <strain evidence="2">CBS 7841</strain>
    </source>
</reference>
<protein>
    <submittedName>
        <fullName evidence="2">Uncharacterized protein</fullName>
    </submittedName>
</protein>
<evidence type="ECO:0000313" key="2">
    <source>
        <dbReference type="EMBL" id="WVN85821.1"/>
    </source>
</evidence>
<accession>A0AAJ8JP49</accession>
<reference evidence="2" key="3">
    <citation type="submission" date="2024-01" db="EMBL/GenBank/DDBJ databases">
        <authorList>
            <person name="Coelho M.A."/>
            <person name="David-Palma M."/>
            <person name="Shea T."/>
            <person name="Sun S."/>
            <person name="Cuomo C.A."/>
            <person name="Heitman J."/>
        </authorList>
    </citation>
    <scope>NUCLEOTIDE SEQUENCE</scope>
    <source>
        <strain evidence="2">CBS 7841</strain>
    </source>
</reference>
<dbReference type="RefSeq" id="XP_066066521.1">
    <property type="nucleotide sequence ID" value="XM_066210424.1"/>
</dbReference>
<feature type="compositionally biased region" description="Polar residues" evidence="1">
    <location>
        <begin position="59"/>
        <end position="68"/>
    </location>
</feature>
<organism evidence="2 3">
    <name type="scientific">Cryptococcus depauperatus CBS 7841</name>
    <dbReference type="NCBI Taxonomy" id="1295531"/>
    <lineage>
        <taxon>Eukaryota</taxon>
        <taxon>Fungi</taxon>
        <taxon>Dikarya</taxon>
        <taxon>Basidiomycota</taxon>
        <taxon>Agaricomycotina</taxon>
        <taxon>Tremellomycetes</taxon>
        <taxon>Tremellales</taxon>
        <taxon>Cryptococcaceae</taxon>
        <taxon>Cryptococcus</taxon>
    </lineage>
</organism>
<evidence type="ECO:0000256" key="1">
    <source>
        <dbReference type="SAM" id="MobiDB-lite"/>
    </source>
</evidence>
<feature type="region of interest" description="Disordered" evidence="1">
    <location>
        <begin position="1"/>
        <end position="81"/>
    </location>
</feature>
<reference evidence="2" key="2">
    <citation type="journal article" date="2022" name="Elife">
        <title>Obligate sexual reproduction of a homothallic fungus closely related to the Cryptococcus pathogenic species complex.</title>
        <authorList>
            <person name="Passer A.R."/>
            <person name="Clancey S.A."/>
            <person name="Shea T."/>
            <person name="David-Palma M."/>
            <person name="Averette A.F."/>
            <person name="Boekhout T."/>
            <person name="Porcel B.M."/>
            <person name="Nowrousian M."/>
            <person name="Cuomo C.A."/>
            <person name="Sun S."/>
            <person name="Heitman J."/>
            <person name="Coelho M.A."/>
        </authorList>
    </citation>
    <scope>NUCLEOTIDE SEQUENCE</scope>
    <source>
        <strain evidence="2">CBS 7841</strain>
    </source>
</reference>
<dbReference type="AlphaFoldDB" id="A0AAJ8JP49"/>
<name>A0AAJ8JP49_9TREE</name>
<keyword evidence="3" id="KW-1185">Reference proteome</keyword>
<evidence type="ECO:0000313" key="3">
    <source>
        <dbReference type="Proteomes" id="UP000094043"/>
    </source>
</evidence>
<dbReference type="GeneID" id="91085187"/>